<gene>
    <name evidence="1" type="ORF">BCON_0002g01110</name>
</gene>
<dbReference type="EMBL" id="PQXN01000002">
    <property type="protein sequence ID" value="TGO65526.1"/>
    <property type="molecule type" value="Genomic_DNA"/>
</dbReference>
<comment type="caution">
    <text evidence="1">The sequence shown here is derived from an EMBL/GenBank/DDBJ whole genome shotgun (WGS) entry which is preliminary data.</text>
</comment>
<evidence type="ECO:0000313" key="1">
    <source>
        <dbReference type="EMBL" id="TGO65526.1"/>
    </source>
</evidence>
<organism evidence="1 2">
    <name type="scientific">Botryotinia convoluta</name>
    <dbReference type="NCBI Taxonomy" id="54673"/>
    <lineage>
        <taxon>Eukaryota</taxon>
        <taxon>Fungi</taxon>
        <taxon>Dikarya</taxon>
        <taxon>Ascomycota</taxon>
        <taxon>Pezizomycotina</taxon>
        <taxon>Leotiomycetes</taxon>
        <taxon>Helotiales</taxon>
        <taxon>Sclerotiniaceae</taxon>
        <taxon>Botryotinia</taxon>
    </lineage>
</organism>
<protein>
    <submittedName>
        <fullName evidence="1">Uncharacterized protein</fullName>
    </submittedName>
</protein>
<sequence>MIRIRLNSYQILALGIRYAVKRGFEAWLQIHKIIGDAQKLGETDPIAGIPTILELVNSTALNRCFESRC</sequence>
<accession>A0A4Z1IVX7</accession>
<evidence type="ECO:0000313" key="2">
    <source>
        <dbReference type="Proteomes" id="UP000297527"/>
    </source>
</evidence>
<proteinExistence type="predicted"/>
<keyword evidence="2" id="KW-1185">Reference proteome</keyword>
<reference evidence="1 2" key="1">
    <citation type="submission" date="2017-12" db="EMBL/GenBank/DDBJ databases">
        <title>Comparative genomics of Botrytis spp.</title>
        <authorList>
            <person name="Valero-Jimenez C.A."/>
            <person name="Tapia P."/>
            <person name="Veloso J."/>
            <person name="Silva-Moreno E."/>
            <person name="Staats M."/>
            <person name="Valdes J.H."/>
            <person name="Van Kan J.A.L."/>
        </authorList>
    </citation>
    <scope>NUCLEOTIDE SEQUENCE [LARGE SCALE GENOMIC DNA]</scope>
    <source>
        <strain evidence="1 2">MUCL11595</strain>
    </source>
</reference>
<dbReference type="AlphaFoldDB" id="A0A4Z1IVX7"/>
<name>A0A4Z1IVX7_9HELO</name>
<dbReference type="Proteomes" id="UP000297527">
    <property type="component" value="Unassembled WGS sequence"/>
</dbReference>